<evidence type="ECO:0000256" key="1">
    <source>
        <dbReference type="SAM" id="MobiDB-lite"/>
    </source>
</evidence>
<evidence type="ECO:0000313" key="2">
    <source>
        <dbReference type="EMBL" id="VUZ50351.1"/>
    </source>
</evidence>
<feature type="compositionally biased region" description="Basic and acidic residues" evidence="1">
    <location>
        <begin position="54"/>
        <end position="68"/>
    </location>
</feature>
<accession>A0A564YSW3</accession>
<protein>
    <submittedName>
        <fullName evidence="2">Uncharacterized protein</fullName>
    </submittedName>
</protein>
<evidence type="ECO:0000313" key="3">
    <source>
        <dbReference type="Proteomes" id="UP000321570"/>
    </source>
</evidence>
<dbReference type="EMBL" id="CABIJS010000356">
    <property type="protein sequence ID" value="VUZ50351.1"/>
    <property type="molecule type" value="Genomic_DNA"/>
</dbReference>
<feature type="region of interest" description="Disordered" evidence="1">
    <location>
        <begin position="54"/>
        <end position="85"/>
    </location>
</feature>
<reference evidence="2 3" key="1">
    <citation type="submission" date="2019-07" db="EMBL/GenBank/DDBJ databases">
        <authorList>
            <person name="Jastrzebski P J."/>
            <person name="Paukszto L."/>
            <person name="Jastrzebski P J."/>
        </authorList>
    </citation>
    <scope>NUCLEOTIDE SEQUENCE [LARGE SCALE GENOMIC DNA]</scope>
    <source>
        <strain evidence="2 3">WMS-il1</strain>
    </source>
</reference>
<dbReference type="Proteomes" id="UP000321570">
    <property type="component" value="Unassembled WGS sequence"/>
</dbReference>
<organism evidence="2 3">
    <name type="scientific">Hymenolepis diminuta</name>
    <name type="common">Rat tapeworm</name>
    <dbReference type="NCBI Taxonomy" id="6216"/>
    <lineage>
        <taxon>Eukaryota</taxon>
        <taxon>Metazoa</taxon>
        <taxon>Spiralia</taxon>
        <taxon>Lophotrochozoa</taxon>
        <taxon>Platyhelminthes</taxon>
        <taxon>Cestoda</taxon>
        <taxon>Eucestoda</taxon>
        <taxon>Cyclophyllidea</taxon>
        <taxon>Hymenolepididae</taxon>
        <taxon>Hymenolepis</taxon>
    </lineage>
</organism>
<name>A0A564YSW3_HYMDI</name>
<proteinExistence type="predicted"/>
<sequence>MHRRHNRQVAWRRYLRRGDWKEHLISRSQTAQTRRVCSLTLKQPVIPDVVQRHERNDQDINPMYHKDSTAFLSSPGRSCDEDGRELNLQTSVLHMRK</sequence>
<keyword evidence="3" id="KW-1185">Reference proteome</keyword>
<gene>
    <name evidence="2" type="ORF">WMSIL1_LOCUS9273</name>
</gene>
<dbReference type="AlphaFoldDB" id="A0A564YSW3"/>